<dbReference type="InterPro" id="IPR012677">
    <property type="entry name" value="Nucleotide-bd_a/b_plait_sf"/>
</dbReference>
<dbReference type="InterPro" id="IPR000504">
    <property type="entry name" value="RRM_dom"/>
</dbReference>
<sequence length="258" mass="29724">MEATIQVTNPHSEYFNSSELICTLYIRNLNERVSKQQLKSSIIELFNTHNLPIRNISIFKNLQLRGQAFVTLHSHADCVRAIDELTTYVLYDKPMDIYFASLNSDVGVKHILKEQDPQNYEEKYDEYLKNKRPIRLQNRSHYTKKRSLDESEAGEKKQRVVSSGAGFTNNYSGATVSEEEPNEMLLFTNLPPQTTLDHLNALFDKFNGFLAANLVSPRNLALVEFRSKEESTNCLRELGHSIKLFDDKEVSVLQFAKR</sequence>
<evidence type="ECO:0000256" key="1">
    <source>
        <dbReference type="ARBA" id="ARBA00022884"/>
    </source>
</evidence>
<dbReference type="SUPFAM" id="SSF54928">
    <property type="entry name" value="RNA-binding domain, RBD"/>
    <property type="match status" value="1"/>
</dbReference>
<gene>
    <name evidence="5" type="ORF">Amon01_000161000</name>
</gene>
<dbReference type="EMBL" id="BSXU01000513">
    <property type="protein sequence ID" value="GMG20943.1"/>
    <property type="molecule type" value="Genomic_DNA"/>
</dbReference>
<evidence type="ECO:0000256" key="2">
    <source>
        <dbReference type="PROSITE-ProRule" id="PRU00176"/>
    </source>
</evidence>
<dbReference type="PROSITE" id="PS50102">
    <property type="entry name" value="RRM"/>
    <property type="match status" value="2"/>
</dbReference>
<dbReference type="AlphaFoldDB" id="A0A9W7DE03"/>
<accession>A0A9W7DE03</accession>
<organism evidence="5 6">
    <name type="scientific">Ambrosiozyma monospora</name>
    <name type="common">Yeast</name>
    <name type="synonym">Endomycopsis monosporus</name>
    <dbReference type="NCBI Taxonomy" id="43982"/>
    <lineage>
        <taxon>Eukaryota</taxon>
        <taxon>Fungi</taxon>
        <taxon>Dikarya</taxon>
        <taxon>Ascomycota</taxon>
        <taxon>Saccharomycotina</taxon>
        <taxon>Pichiomycetes</taxon>
        <taxon>Pichiales</taxon>
        <taxon>Pichiaceae</taxon>
        <taxon>Ambrosiozyma</taxon>
    </lineage>
</organism>
<evidence type="ECO:0000259" key="4">
    <source>
        <dbReference type="PROSITE" id="PS50102"/>
    </source>
</evidence>
<evidence type="ECO:0000313" key="6">
    <source>
        <dbReference type="Proteomes" id="UP001165063"/>
    </source>
</evidence>
<comment type="caution">
    <text evidence="5">The sequence shown here is derived from an EMBL/GenBank/DDBJ whole genome shotgun (WGS) entry which is preliminary data.</text>
</comment>
<name>A0A9W7DE03_AMBMO</name>
<protein>
    <submittedName>
        <fullName evidence="5">Unnamed protein product</fullName>
    </submittedName>
</protein>
<dbReference type="InterPro" id="IPR035979">
    <property type="entry name" value="RBD_domain_sf"/>
</dbReference>
<dbReference type="OrthoDB" id="266020at2759"/>
<dbReference type="GO" id="GO:0000398">
    <property type="term" value="P:mRNA splicing, via spliceosome"/>
    <property type="evidence" value="ECO:0007669"/>
    <property type="project" value="TreeGrafter"/>
</dbReference>
<feature type="region of interest" description="Disordered" evidence="3">
    <location>
        <begin position="139"/>
        <end position="161"/>
    </location>
</feature>
<feature type="domain" description="RRM" evidence="4">
    <location>
        <begin position="183"/>
        <end position="252"/>
    </location>
</feature>
<reference evidence="5" key="1">
    <citation type="submission" date="2023-04" db="EMBL/GenBank/DDBJ databases">
        <title>Ambrosiozyma monospora NBRC 1965.</title>
        <authorList>
            <person name="Ichikawa N."/>
            <person name="Sato H."/>
            <person name="Tonouchi N."/>
        </authorList>
    </citation>
    <scope>NUCLEOTIDE SEQUENCE</scope>
    <source>
        <strain evidence="5">NBRC 1965</strain>
    </source>
</reference>
<dbReference type="Proteomes" id="UP001165063">
    <property type="component" value="Unassembled WGS sequence"/>
</dbReference>
<keyword evidence="1 2" id="KW-0694">RNA-binding</keyword>
<keyword evidence="6" id="KW-1185">Reference proteome</keyword>
<dbReference type="GO" id="GO:0097157">
    <property type="term" value="F:pre-mRNA intronic binding"/>
    <property type="evidence" value="ECO:0007669"/>
    <property type="project" value="TreeGrafter"/>
</dbReference>
<dbReference type="InterPro" id="IPR045164">
    <property type="entry name" value="RBM41/RNPC3"/>
</dbReference>
<dbReference type="PANTHER" id="PTHR16105:SF0">
    <property type="entry name" value="RNA-BINDING REGION-CONTAINING PROTEIN 3"/>
    <property type="match status" value="1"/>
</dbReference>
<dbReference type="SMART" id="SM00360">
    <property type="entry name" value="RRM"/>
    <property type="match status" value="2"/>
</dbReference>
<evidence type="ECO:0000256" key="3">
    <source>
        <dbReference type="SAM" id="MobiDB-lite"/>
    </source>
</evidence>
<evidence type="ECO:0000313" key="5">
    <source>
        <dbReference type="EMBL" id="GMG20943.1"/>
    </source>
</evidence>
<dbReference type="GO" id="GO:0030626">
    <property type="term" value="F:U12 snRNA binding"/>
    <property type="evidence" value="ECO:0007669"/>
    <property type="project" value="TreeGrafter"/>
</dbReference>
<feature type="compositionally biased region" description="Basic and acidic residues" evidence="3">
    <location>
        <begin position="146"/>
        <end position="158"/>
    </location>
</feature>
<dbReference type="PANTHER" id="PTHR16105">
    <property type="entry name" value="RNA-BINDING REGION-CONTAINING PROTEIN 3"/>
    <property type="match status" value="1"/>
</dbReference>
<feature type="domain" description="RRM" evidence="4">
    <location>
        <begin position="22"/>
        <end position="102"/>
    </location>
</feature>
<proteinExistence type="predicted"/>
<dbReference type="Pfam" id="PF00076">
    <property type="entry name" value="RRM_1"/>
    <property type="match status" value="2"/>
</dbReference>
<dbReference type="Gene3D" id="3.30.70.330">
    <property type="match status" value="2"/>
</dbReference>